<dbReference type="Pfam" id="PF13511">
    <property type="entry name" value="DUF4124"/>
    <property type="match status" value="1"/>
</dbReference>
<name>A0AA47KL06_9GAMM</name>
<feature type="region of interest" description="Disordered" evidence="1">
    <location>
        <begin position="35"/>
        <end position="66"/>
    </location>
</feature>
<feature type="domain" description="DUF4124" evidence="2">
    <location>
        <begin position="10"/>
        <end position="59"/>
    </location>
</feature>
<proteinExistence type="predicted"/>
<evidence type="ECO:0000313" key="4">
    <source>
        <dbReference type="Proteomes" id="UP001164748"/>
    </source>
</evidence>
<dbReference type="EMBL" id="CP114588">
    <property type="protein sequence ID" value="WBA08562.1"/>
    <property type="molecule type" value="Genomic_DNA"/>
</dbReference>
<dbReference type="RefSeq" id="WP_269578983.1">
    <property type="nucleotide sequence ID" value="NZ_CP114588.1"/>
</dbReference>
<sequence>MRWLTIIVFGLTVTCQAGTIYQWRDQNGQWHISDQPPNTPHQVRHYAPSSPSPPLTQPSQTTTQPTSQANVALTLVHPSDGATLRSNPGKVSVKAILAPAASPSDHVQLMMDGKPVQVHPEQTRSASQLTLQWHLGPIDRGTHHFQVHYLESGKVIASSSEHQVYLHRAHVNQPHRTHD</sequence>
<evidence type="ECO:0000259" key="2">
    <source>
        <dbReference type="Pfam" id="PF13511"/>
    </source>
</evidence>
<protein>
    <submittedName>
        <fullName evidence="3">DUF4124 domain-containing protein</fullName>
    </submittedName>
</protein>
<evidence type="ECO:0000313" key="3">
    <source>
        <dbReference type="EMBL" id="WBA08562.1"/>
    </source>
</evidence>
<accession>A0AA47KL06</accession>
<feature type="compositionally biased region" description="Low complexity" evidence="1">
    <location>
        <begin position="57"/>
        <end position="66"/>
    </location>
</feature>
<gene>
    <name evidence="3" type="ORF">N8M53_12350</name>
</gene>
<organism evidence="3 4">
    <name type="scientific">Salinivibrio kushneri</name>
    <dbReference type="NCBI Taxonomy" id="1908198"/>
    <lineage>
        <taxon>Bacteria</taxon>
        <taxon>Pseudomonadati</taxon>
        <taxon>Pseudomonadota</taxon>
        <taxon>Gammaproteobacteria</taxon>
        <taxon>Vibrionales</taxon>
        <taxon>Vibrionaceae</taxon>
        <taxon>Salinivibrio</taxon>
    </lineage>
</organism>
<dbReference type="InterPro" id="IPR025392">
    <property type="entry name" value="DUF4124"/>
</dbReference>
<evidence type="ECO:0000256" key="1">
    <source>
        <dbReference type="SAM" id="MobiDB-lite"/>
    </source>
</evidence>
<reference evidence="3" key="1">
    <citation type="submission" date="2022-09" db="EMBL/GenBank/DDBJ databases">
        <authorList>
            <person name="Li Z.-J."/>
        </authorList>
    </citation>
    <scope>NUCLEOTIDE SEQUENCE</scope>
    <source>
        <strain evidence="3">TGB11</strain>
    </source>
</reference>
<dbReference type="Proteomes" id="UP001164748">
    <property type="component" value="Chromosome"/>
</dbReference>
<dbReference type="AlphaFoldDB" id="A0AA47KL06"/>